<gene>
    <name evidence="1" type="ORF">PFISCL1PPCAC_8868</name>
</gene>
<dbReference type="Proteomes" id="UP001432322">
    <property type="component" value="Unassembled WGS sequence"/>
</dbReference>
<keyword evidence="2" id="KW-1185">Reference proteome</keyword>
<organism evidence="1 2">
    <name type="scientific">Pristionchus fissidentatus</name>
    <dbReference type="NCBI Taxonomy" id="1538716"/>
    <lineage>
        <taxon>Eukaryota</taxon>
        <taxon>Metazoa</taxon>
        <taxon>Ecdysozoa</taxon>
        <taxon>Nematoda</taxon>
        <taxon>Chromadorea</taxon>
        <taxon>Rhabditida</taxon>
        <taxon>Rhabditina</taxon>
        <taxon>Diplogasteromorpha</taxon>
        <taxon>Diplogasteroidea</taxon>
        <taxon>Neodiplogasteridae</taxon>
        <taxon>Pristionchus</taxon>
    </lineage>
</organism>
<reference evidence="1" key="1">
    <citation type="submission" date="2023-10" db="EMBL/GenBank/DDBJ databases">
        <title>Genome assembly of Pristionchus species.</title>
        <authorList>
            <person name="Yoshida K."/>
            <person name="Sommer R.J."/>
        </authorList>
    </citation>
    <scope>NUCLEOTIDE SEQUENCE</scope>
    <source>
        <strain evidence="1">RS5133</strain>
    </source>
</reference>
<dbReference type="EMBL" id="BTSY01000003">
    <property type="protein sequence ID" value="GMT17571.1"/>
    <property type="molecule type" value="Genomic_DNA"/>
</dbReference>
<accession>A0AAV5VFW7</accession>
<name>A0AAV5VFW7_9BILA</name>
<dbReference type="AlphaFoldDB" id="A0AAV5VFW7"/>
<sequence length="163" mass="18762">KLRTFRFLFDVIKISGKSPKDVYIYLGLSDSELSIFNHIKARFRRLLRIPMSYSRRVIHYPMDDAMLLRLTEKAKKSELGLGNFSAKGILDAFEMVRRAPGHSVQFRAFAPAVDEAFVLAEEKFGKSRFAKFVADTTTRVALSAIQIRDDVYRVCIEKSLFPY</sequence>
<comment type="caution">
    <text evidence="1">The sequence shown here is derived from an EMBL/GenBank/DDBJ whole genome shotgun (WGS) entry which is preliminary data.</text>
</comment>
<protein>
    <submittedName>
        <fullName evidence="1">Uncharacterized protein</fullName>
    </submittedName>
</protein>
<evidence type="ECO:0000313" key="2">
    <source>
        <dbReference type="Proteomes" id="UP001432322"/>
    </source>
</evidence>
<evidence type="ECO:0000313" key="1">
    <source>
        <dbReference type="EMBL" id="GMT17571.1"/>
    </source>
</evidence>
<proteinExistence type="predicted"/>
<feature type="non-terminal residue" evidence="1">
    <location>
        <position position="1"/>
    </location>
</feature>
<feature type="non-terminal residue" evidence="1">
    <location>
        <position position="163"/>
    </location>
</feature>